<dbReference type="AlphaFoldDB" id="A0A5N6DTL9"/>
<evidence type="ECO:0000313" key="3">
    <source>
        <dbReference type="Proteomes" id="UP000326532"/>
    </source>
</evidence>
<dbReference type="Proteomes" id="UP000326532">
    <property type="component" value="Unassembled WGS sequence"/>
</dbReference>
<protein>
    <recommendedName>
        <fullName evidence="4">C6 finger domain protein</fullName>
    </recommendedName>
</protein>
<sequence>MAYTVERLEWVKKVFLKPRRSRGFPKTSDGPRYSLRERSRFSTQTITSTWIDDDNDDNYDPKARYTRKRKRSSRPDDVVSDTPEQQKSLVVVFPIKSDRGRAFLSSRLANHNDHEEPTSPEIPSNKVIDGDPKHPVTRVIRTSLAHPVIFSYEPPEDESSPCHWCDNFTYGLLGLGRRTVEVLDFGDGRYIEIGGGHVAEGHEPSRMCVVCALERVHVMRCAAHRIVPLKGYDVDTFDLTAAYNSLVPKPGQAPKKINPWCSLCPNPAFFGCGALQAVNKFQEPVDASSQDAIGCGLLLCEKCEGLMRLYQGDLAKVVMENEETDAAFGTRADAMYLLPGNDMYRSYIGS</sequence>
<dbReference type="EMBL" id="ML734953">
    <property type="protein sequence ID" value="KAB8208134.1"/>
    <property type="molecule type" value="Genomic_DNA"/>
</dbReference>
<dbReference type="OMA" id="ICVTCAL"/>
<name>A0A5N6DTL9_ASPPA</name>
<feature type="region of interest" description="Disordered" evidence="1">
    <location>
        <begin position="21"/>
        <end position="40"/>
    </location>
</feature>
<evidence type="ECO:0000313" key="2">
    <source>
        <dbReference type="EMBL" id="KAB8208134.1"/>
    </source>
</evidence>
<evidence type="ECO:0008006" key="4">
    <source>
        <dbReference type="Google" id="ProtNLM"/>
    </source>
</evidence>
<evidence type="ECO:0000256" key="1">
    <source>
        <dbReference type="SAM" id="MobiDB-lite"/>
    </source>
</evidence>
<feature type="region of interest" description="Disordered" evidence="1">
    <location>
        <begin position="52"/>
        <end position="83"/>
    </location>
</feature>
<reference evidence="2 3" key="1">
    <citation type="submission" date="2019-04" db="EMBL/GenBank/DDBJ databases">
        <title>Fungal friends and foes A comparative genomics study of 23 Aspergillus species from section Flavi.</title>
        <authorList>
            <consortium name="DOE Joint Genome Institute"/>
            <person name="Kjaerbolling I."/>
            <person name="Vesth T.C."/>
            <person name="Frisvad J.C."/>
            <person name="Nybo J.L."/>
            <person name="Theobald S."/>
            <person name="Kildgaard S."/>
            <person name="Petersen T.I."/>
            <person name="Kuo A."/>
            <person name="Sato A."/>
            <person name="Lyhne E.K."/>
            <person name="Kogle M.E."/>
            <person name="Wiebenga A."/>
            <person name="Kun R.S."/>
            <person name="Lubbers R.J."/>
            <person name="Makela M.R."/>
            <person name="Barry K."/>
            <person name="Chovatia M."/>
            <person name="Clum A."/>
            <person name="Daum C."/>
            <person name="Haridas S."/>
            <person name="He G."/>
            <person name="LaButti K."/>
            <person name="Lipzen A."/>
            <person name="Mondo S."/>
            <person name="Pangilinan J."/>
            <person name="Riley R."/>
            <person name="Salamov A."/>
            <person name="Simmons B.A."/>
            <person name="Magnuson J.K."/>
            <person name="Henrissat B."/>
            <person name="Mortensen U.H."/>
            <person name="Larsen T.O."/>
            <person name="De vries R.P."/>
            <person name="Grigoriev I.V."/>
            <person name="Machida M."/>
            <person name="Baker S.E."/>
            <person name="Andersen M.R."/>
        </authorList>
    </citation>
    <scope>NUCLEOTIDE SEQUENCE [LARGE SCALE GENOMIC DNA]</scope>
    <source>
        <strain evidence="2 3">CBS 117618</strain>
    </source>
</reference>
<feature type="region of interest" description="Disordered" evidence="1">
    <location>
        <begin position="110"/>
        <end position="131"/>
    </location>
</feature>
<keyword evidence="3" id="KW-1185">Reference proteome</keyword>
<organism evidence="2 3">
    <name type="scientific">Aspergillus parasiticus</name>
    <dbReference type="NCBI Taxonomy" id="5067"/>
    <lineage>
        <taxon>Eukaryota</taxon>
        <taxon>Fungi</taxon>
        <taxon>Dikarya</taxon>
        <taxon>Ascomycota</taxon>
        <taxon>Pezizomycotina</taxon>
        <taxon>Eurotiomycetes</taxon>
        <taxon>Eurotiomycetidae</taxon>
        <taxon>Eurotiales</taxon>
        <taxon>Aspergillaceae</taxon>
        <taxon>Aspergillus</taxon>
        <taxon>Aspergillus subgen. Circumdati</taxon>
    </lineage>
</organism>
<gene>
    <name evidence="2" type="ORF">BDV34DRAFT_191159</name>
</gene>
<accession>A0A5N6DTL9</accession>
<dbReference type="VEuPathDB" id="FungiDB:BDV34DRAFT_191159"/>
<proteinExistence type="predicted"/>